<evidence type="ECO:0000256" key="5">
    <source>
        <dbReference type="ARBA" id="ARBA00022989"/>
    </source>
</evidence>
<feature type="transmembrane region" description="Helical" evidence="9">
    <location>
        <begin position="175"/>
        <end position="197"/>
    </location>
</feature>
<dbReference type="GO" id="GO:0015297">
    <property type="term" value="F:antiporter activity"/>
    <property type="evidence" value="ECO:0007669"/>
    <property type="project" value="UniProtKB-KW"/>
</dbReference>
<dbReference type="AlphaFoldDB" id="A0A858REF3"/>
<keyword evidence="12" id="KW-1185">Reference proteome</keyword>
<proteinExistence type="predicted"/>
<dbReference type="InterPro" id="IPR038770">
    <property type="entry name" value="Na+/solute_symporter_sf"/>
</dbReference>
<feature type="region of interest" description="Disordered" evidence="8">
    <location>
        <begin position="394"/>
        <end position="413"/>
    </location>
</feature>
<keyword evidence="5 9" id="KW-1133">Transmembrane helix</keyword>
<feature type="transmembrane region" description="Helical" evidence="9">
    <location>
        <begin position="6"/>
        <end position="25"/>
    </location>
</feature>
<keyword evidence="6" id="KW-0406">Ion transport</keyword>
<feature type="transmembrane region" description="Helical" evidence="9">
    <location>
        <begin position="32"/>
        <end position="51"/>
    </location>
</feature>
<keyword evidence="2" id="KW-0813">Transport</keyword>
<dbReference type="KEGG" id="luo:HHL09_01670"/>
<keyword evidence="4 9" id="KW-0812">Transmembrane</keyword>
<keyword evidence="3" id="KW-0050">Antiport</keyword>
<evidence type="ECO:0000256" key="1">
    <source>
        <dbReference type="ARBA" id="ARBA00004141"/>
    </source>
</evidence>
<evidence type="ECO:0000313" key="12">
    <source>
        <dbReference type="Proteomes" id="UP000501812"/>
    </source>
</evidence>
<feature type="transmembrane region" description="Helical" evidence="9">
    <location>
        <begin position="57"/>
        <end position="77"/>
    </location>
</feature>
<dbReference type="Pfam" id="PF00999">
    <property type="entry name" value="Na_H_Exchanger"/>
    <property type="match status" value="1"/>
</dbReference>
<dbReference type="PANTHER" id="PTHR43562">
    <property type="entry name" value="NAPA-TYPE SODIUM/HYDROGEN ANTIPORTER"/>
    <property type="match status" value="1"/>
</dbReference>
<keyword evidence="7 9" id="KW-0472">Membrane</keyword>
<evidence type="ECO:0000256" key="3">
    <source>
        <dbReference type="ARBA" id="ARBA00022449"/>
    </source>
</evidence>
<feature type="transmembrane region" description="Helical" evidence="9">
    <location>
        <begin position="89"/>
        <end position="108"/>
    </location>
</feature>
<dbReference type="PANTHER" id="PTHR43562:SF4">
    <property type="entry name" value="NA(+)_H(+) ANTIPORTER NHAS5"/>
    <property type="match status" value="1"/>
</dbReference>
<dbReference type="Proteomes" id="UP000501812">
    <property type="component" value="Chromosome"/>
</dbReference>
<evidence type="ECO:0000256" key="4">
    <source>
        <dbReference type="ARBA" id="ARBA00022692"/>
    </source>
</evidence>
<evidence type="ECO:0000256" key="6">
    <source>
        <dbReference type="ARBA" id="ARBA00023065"/>
    </source>
</evidence>
<feature type="transmembrane region" description="Helical" evidence="9">
    <location>
        <begin position="336"/>
        <end position="353"/>
    </location>
</feature>
<dbReference type="EMBL" id="CP051774">
    <property type="protein sequence ID" value="QJE94543.1"/>
    <property type="molecule type" value="Genomic_DNA"/>
</dbReference>
<feature type="transmembrane region" description="Helical" evidence="9">
    <location>
        <begin position="114"/>
        <end position="136"/>
    </location>
</feature>
<reference evidence="11 12" key="1">
    <citation type="submission" date="2020-04" db="EMBL/GenBank/DDBJ databases">
        <title>Luteolibacter sp. G-1-1-1 isolated from soil.</title>
        <authorList>
            <person name="Dahal R.H."/>
        </authorList>
    </citation>
    <scope>NUCLEOTIDE SEQUENCE [LARGE SCALE GENOMIC DNA]</scope>
    <source>
        <strain evidence="11 12">G-1-1-1</strain>
    </source>
</reference>
<gene>
    <name evidence="11" type="ORF">HHL09_01670</name>
</gene>
<feature type="transmembrane region" description="Helical" evidence="9">
    <location>
        <begin position="148"/>
        <end position="169"/>
    </location>
</feature>
<feature type="transmembrane region" description="Helical" evidence="9">
    <location>
        <begin position="365"/>
        <end position="383"/>
    </location>
</feature>
<feature type="transmembrane region" description="Helical" evidence="9">
    <location>
        <begin position="265"/>
        <end position="285"/>
    </location>
</feature>
<dbReference type="GO" id="GO:0016020">
    <property type="term" value="C:membrane"/>
    <property type="evidence" value="ECO:0007669"/>
    <property type="project" value="UniProtKB-SubCell"/>
</dbReference>
<evidence type="ECO:0000256" key="8">
    <source>
        <dbReference type="SAM" id="MobiDB-lite"/>
    </source>
</evidence>
<evidence type="ECO:0000256" key="9">
    <source>
        <dbReference type="SAM" id="Phobius"/>
    </source>
</evidence>
<organism evidence="11 12">
    <name type="scientific">Luteolibacter luteus</name>
    <dbReference type="NCBI Taxonomy" id="2728835"/>
    <lineage>
        <taxon>Bacteria</taxon>
        <taxon>Pseudomonadati</taxon>
        <taxon>Verrucomicrobiota</taxon>
        <taxon>Verrucomicrobiia</taxon>
        <taxon>Verrucomicrobiales</taxon>
        <taxon>Verrucomicrobiaceae</taxon>
        <taxon>Luteolibacter</taxon>
    </lineage>
</organism>
<evidence type="ECO:0000256" key="2">
    <source>
        <dbReference type="ARBA" id="ARBA00022448"/>
    </source>
</evidence>
<evidence type="ECO:0000256" key="7">
    <source>
        <dbReference type="ARBA" id="ARBA00023136"/>
    </source>
</evidence>
<feature type="domain" description="Cation/H+ exchanger transmembrane" evidence="10">
    <location>
        <begin position="16"/>
        <end position="385"/>
    </location>
</feature>
<comment type="subcellular location">
    <subcellularLocation>
        <location evidence="1">Membrane</location>
        <topology evidence="1">Multi-pass membrane protein</topology>
    </subcellularLocation>
</comment>
<name>A0A858REF3_9BACT</name>
<evidence type="ECO:0000313" key="11">
    <source>
        <dbReference type="EMBL" id="QJE94543.1"/>
    </source>
</evidence>
<dbReference type="GO" id="GO:1902600">
    <property type="term" value="P:proton transmembrane transport"/>
    <property type="evidence" value="ECO:0007669"/>
    <property type="project" value="InterPro"/>
</dbReference>
<dbReference type="InterPro" id="IPR006153">
    <property type="entry name" value="Cation/H_exchanger_TM"/>
</dbReference>
<feature type="transmembrane region" description="Helical" evidence="9">
    <location>
        <begin position="297"/>
        <end position="316"/>
    </location>
</feature>
<sequence length="413" mass="44224">MLQGITLLTAFAIAMALTVLLPRLMERLRLPSILGFIIAGFLLGPAVLGVLKQDGQAITLFAELGKLLFMFFVGFEIDLDDFKKSRAKAMTFGALTFLLPLGAGIALARICGYAWNPSLLIGSIIASHTLLAFPILERLGLARHPMVMTVVGGTIFTDIASMLVLAITVSVHETGFTWSFLGIELLELAIFVPLVLFGAGSLARKAIIRYGQRAEVRVVIMLVVITVCAEGARMIRLEGIVGAFLAGIAVKRAMRGKFVVEQLEIVAKSLFIPAFFLTTGFLIDLAVMKHSLRENPLLSLGLLFAILAGKTLAAWLSTRIFRQSSAEMWTMASLSYPQMAATLASAVVGYQTLDAAGVRLLDSSFVNAVVIVIVVTCVLGPILTTRYATRMLSEAPPAPGGTSSDPPPRALAS</sequence>
<protein>
    <submittedName>
        <fullName evidence="11">Cation:proton antiporter</fullName>
    </submittedName>
</protein>
<dbReference type="RefSeq" id="WP_169452764.1">
    <property type="nucleotide sequence ID" value="NZ_CP051774.1"/>
</dbReference>
<dbReference type="Gene3D" id="1.20.1530.20">
    <property type="match status" value="1"/>
</dbReference>
<evidence type="ECO:0000259" key="10">
    <source>
        <dbReference type="Pfam" id="PF00999"/>
    </source>
</evidence>
<accession>A0A858REF3</accession>